<keyword evidence="2" id="KW-1185">Reference proteome</keyword>
<evidence type="ECO:0000313" key="2">
    <source>
        <dbReference type="Proteomes" id="UP000748531"/>
    </source>
</evidence>
<gene>
    <name evidence="1" type="ORF">PHET_10077</name>
</gene>
<organism evidence="1 2">
    <name type="scientific">Paragonimus heterotremus</name>
    <dbReference type="NCBI Taxonomy" id="100268"/>
    <lineage>
        <taxon>Eukaryota</taxon>
        <taxon>Metazoa</taxon>
        <taxon>Spiralia</taxon>
        <taxon>Lophotrochozoa</taxon>
        <taxon>Platyhelminthes</taxon>
        <taxon>Trematoda</taxon>
        <taxon>Digenea</taxon>
        <taxon>Plagiorchiida</taxon>
        <taxon>Troglotremata</taxon>
        <taxon>Troglotrematidae</taxon>
        <taxon>Paragonimus</taxon>
    </lineage>
</organism>
<dbReference type="Proteomes" id="UP000748531">
    <property type="component" value="Unassembled WGS sequence"/>
</dbReference>
<protein>
    <submittedName>
        <fullName evidence="1">Uncharacterized protein</fullName>
    </submittedName>
</protein>
<proteinExistence type="predicted"/>
<dbReference type="EMBL" id="LUCH01006928">
    <property type="protein sequence ID" value="KAF5397015.1"/>
    <property type="molecule type" value="Genomic_DNA"/>
</dbReference>
<sequence>MVAAFRVYVNGSAGSPPKQWYRLLSHWGDNLRPIYNLCWRIPGLLKRASLLHFDALITCTQKSGLGNITDKTYVELSFHRRLYTPNAVTSACMSELAQNLSALLTSGIPAHEHHVIVHPSMS</sequence>
<reference evidence="1" key="1">
    <citation type="submission" date="2019-05" db="EMBL/GenBank/DDBJ databases">
        <title>Annotation for the trematode Paragonimus heterotremus.</title>
        <authorList>
            <person name="Choi Y.-J."/>
        </authorList>
    </citation>
    <scope>NUCLEOTIDE SEQUENCE</scope>
    <source>
        <strain evidence="1">LC</strain>
    </source>
</reference>
<comment type="caution">
    <text evidence="1">The sequence shown here is derived from an EMBL/GenBank/DDBJ whole genome shotgun (WGS) entry which is preliminary data.</text>
</comment>
<dbReference type="AlphaFoldDB" id="A0A8J4WNC2"/>
<name>A0A8J4WNC2_9TREM</name>
<dbReference type="OrthoDB" id="6297423at2759"/>
<evidence type="ECO:0000313" key="1">
    <source>
        <dbReference type="EMBL" id="KAF5397015.1"/>
    </source>
</evidence>
<accession>A0A8J4WNC2</accession>